<dbReference type="PANTHER" id="PTHR47197:SF3">
    <property type="entry name" value="DIHYDRO-HEME D1 DEHYDROGENASE"/>
    <property type="match status" value="1"/>
</dbReference>
<dbReference type="KEGG" id="sace:GIY23_17330"/>
<sequence>MQMKAIPLVAAATLAVVACSPPEQGEAPAPPEGAGETADERAPQDRPTTPPAEPGDAPPPAEDPAGRVVPLPEGGQPWGVAYDPASQQVFTALREPARLAAYDIAGDEVRVTPTPGAARMIDLVAPGGPLLYPAETLDTLYAIDVPSLEIEQEAPAGRGPHQAVQVGDTTFVTEEFGHAVRALRGGETVARFTEPVQPGGLTATDGRVAVVDVVTNTLFVYDAASGELVTSLPAGEGPSHVVPVGDGKVAVCDVRGNAVLTYDITGEPRELDRISVPGRAFWIEADAETGTVYAALSNTNKVAQLDVGQDGSLTERATVPTVQEPVSMDLDPNTGTVYVAGYAQSELQIVPPTAFGN</sequence>
<dbReference type="RefSeq" id="WP_154077624.1">
    <property type="nucleotide sequence ID" value="NZ_CP045929.1"/>
</dbReference>
<accession>A0A5Q3QJP4</accession>
<feature type="region of interest" description="Disordered" evidence="1">
    <location>
        <begin position="21"/>
        <end position="72"/>
    </location>
</feature>
<reference evidence="3" key="1">
    <citation type="submission" date="2019-11" db="EMBL/GenBank/DDBJ databases">
        <title>The complete genome sequence of Saccharopolyspora sp. E2A.</title>
        <authorList>
            <person name="Zhang G."/>
        </authorList>
    </citation>
    <scope>NUCLEOTIDE SEQUENCE [LARGE SCALE GENOMIC DNA]</scope>
    <source>
        <strain evidence="3">E2A</strain>
    </source>
</reference>
<dbReference type="InterPro" id="IPR019405">
    <property type="entry name" value="Lactonase_7-beta_prop"/>
</dbReference>
<dbReference type="InterPro" id="IPR015943">
    <property type="entry name" value="WD40/YVTN_repeat-like_dom_sf"/>
</dbReference>
<dbReference type="EMBL" id="CP045929">
    <property type="protein sequence ID" value="QGK71047.1"/>
    <property type="molecule type" value="Genomic_DNA"/>
</dbReference>
<dbReference type="PROSITE" id="PS51257">
    <property type="entry name" value="PROKAR_LIPOPROTEIN"/>
    <property type="match status" value="1"/>
</dbReference>
<protein>
    <submittedName>
        <fullName evidence="2">Beta-propeller fold lactonase family protein</fullName>
    </submittedName>
</protein>
<organism evidence="2 3">
    <name type="scientific">Allosaccharopolyspora coralli</name>
    <dbReference type="NCBI Taxonomy" id="2665642"/>
    <lineage>
        <taxon>Bacteria</taxon>
        <taxon>Bacillati</taxon>
        <taxon>Actinomycetota</taxon>
        <taxon>Actinomycetes</taxon>
        <taxon>Pseudonocardiales</taxon>
        <taxon>Pseudonocardiaceae</taxon>
        <taxon>Allosaccharopolyspora</taxon>
    </lineage>
</organism>
<dbReference type="Gene3D" id="2.130.10.10">
    <property type="entry name" value="YVTN repeat-like/Quinoprotein amine dehydrogenase"/>
    <property type="match status" value="2"/>
</dbReference>
<evidence type="ECO:0000313" key="3">
    <source>
        <dbReference type="Proteomes" id="UP000371041"/>
    </source>
</evidence>
<dbReference type="AlphaFoldDB" id="A0A5Q3QJP4"/>
<dbReference type="Proteomes" id="UP000371041">
    <property type="component" value="Chromosome"/>
</dbReference>
<name>A0A5Q3QJP4_9PSEU</name>
<feature type="compositionally biased region" description="Pro residues" evidence="1">
    <location>
        <begin position="48"/>
        <end position="62"/>
    </location>
</feature>
<dbReference type="InterPro" id="IPR051200">
    <property type="entry name" value="Host-pathogen_enzymatic-act"/>
</dbReference>
<dbReference type="PANTHER" id="PTHR47197">
    <property type="entry name" value="PROTEIN NIRF"/>
    <property type="match status" value="1"/>
</dbReference>
<proteinExistence type="predicted"/>
<keyword evidence="3" id="KW-1185">Reference proteome</keyword>
<gene>
    <name evidence="2" type="ORF">GIY23_17330</name>
</gene>
<dbReference type="SUPFAM" id="SSF101898">
    <property type="entry name" value="NHL repeat"/>
    <property type="match status" value="1"/>
</dbReference>
<dbReference type="Pfam" id="PF10282">
    <property type="entry name" value="Lactonase"/>
    <property type="match status" value="1"/>
</dbReference>
<feature type="compositionally biased region" description="Low complexity" evidence="1">
    <location>
        <begin position="21"/>
        <end position="36"/>
    </location>
</feature>
<evidence type="ECO:0000256" key="1">
    <source>
        <dbReference type="SAM" id="MobiDB-lite"/>
    </source>
</evidence>
<evidence type="ECO:0000313" key="2">
    <source>
        <dbReference type="EMBL" id="QGK71047.1"/>
    </source>
</evidence>